<dbReference type="SUPFAM" id="SSF53474">
    <property type="entry name" value="alpha/beta-Hydrolases"/>
    <property type="match status" value="1"/>
</dbReference>
<name>A0ABP9JY09_9NOCA</name>
<feature type="signal peptide" evidence="2">
    <location>
        <begin position="1"/>
        <end position="28"/>
    </location>
</feature>
<dbReference type="Gene3D" id="3.40.50.1820">
    <property type="entry name" value="alpha/beta hydrolase"/>
    <property type="match status" value="1"/>
</dbReference>
<accession>A0ABP9JY09</accession>
<gene>
    <name evidence="3" type="ORF">GCM10023318_10110</name>
</gene>
<feature type="region of interest" description="Disordered" evidence="1">
    <location>
        <begin position="35"/>
        <end position="65"/>
    </location>
</feature>
<evidence type="ECO:0000256" key="2">
    <source>
        <dbReference type="SAM" id="SignalP"/>
    </source>
</evidence>
<dbReference type="RefSeq" id="WP_345493837.1">
    <property type="nucleotide sequence ID" value="NZ_BAABJM010000001.1"/>
</dbReference>
<dbReference type="InterPro" id="IPR050583">
    <property type="entry name" value="Mycobacterial_A85_antigen"/>
</dbReference>
<evidence type="ECO:0000313" key="3">
    <source>
        <dbReference type="EMBL" id="GAA5045574.1"/>
    </source>
</evidence>
<dbReference type="InterPro" id="IPR000801">
    <property type="entry name" value="Esterase-like"/>
</dbReference>
<dbReference type="Pfam" id="PF00756">
    <property type="entry name" value="Esterase"/>
    <property type="match status" value="1"/>
</dbReference>
<dbReference type="InterPro" id="IPR029058">
    <property type="entry name" value="AB_hydrolase_fold"/>
</dbReference>
<organism evidence="3 4">
    <name type="scientific">Nocardia callitridis</name>
    <dbReference type="NCBI Taxonomy" id="648753"/>
    <lineage>
        <taxon>Bacteria</taxon>
        <taxon>Bacillati</taxon>
        <taxon>Actinomycetota</taxon>
        <taxon>Actinomycetes</taxon>
        <taxon>Mycobacteriales</taxon>
        <taxon>Nocardiaceae</taxon>
        <taxon>Nocardia</taxon>
    </lineage>
</organism>
<evidence type="ECO:0008006" key="5">
    <source>
        <dbReference type="Google" id="ProtNLM"/>
    </source>
</evidence>
<dbReference type="PANTHER" id="PTHR48098:SF1">
    <property type="entry name" value="DIACYLGLYCEROL ACYLTRANSFERASE_MYCOLYLTRANSFERASE AG85A"/>
    <property type="match status" value="1"/>
</dbReference>
<dbReference type="PANTHER" id="PTHR48098">
    <property type="entry name" value="ENTEROCHELIN ESTERASE-RELATED"/>
    <property type="match status" value="1"/>
</dbReference>
<dbReference type="EMBL" id="BAABJM010000001">
    <property type="protein sequence ID" value="GAA5045574.1"/>
    <property type="molecule type" value="Genomic_DNA"/>
</dbReference>
<proteinExistence type="predicted"/>
<dbReference type="Proteomes" id="UP001500603">
    <property type="component" value="Unassembled WGS sequence"/>
</dbReference>
<keyword evidence="2" id="KW-0732">Signal</keyword>
<comment type="caution">
    <text evidence="3">The sequence shown here is derived from an EMBL/GenBank/DDBJ whole genome shotgun (WGS) entry which is preliminary data.</text>
</comment>
<keyword evidence="4" id="KW-1185">Reference proteome</keyword>
<feature type="chain" id="PRO_5046457162" description="Mycolyltransferase" evidence="2">
    <location>
        <begin position="29"/>
        <end position="357"/>
    </location>
</feature>
<sequence length="357" mass="38302">MLSRHGVRRWLSNALVSAALVSSAAVLAAPHVLAAPADPPRPSTGSSDGPAPAEPTDRPPLLTSVDRVEPISDQWVRVFVDSPAMQRTVEVQVLLPKDTSRPRPTVYMLDGRSAEANSNNWTKLGHADQFYADKNVNVVLTVGGPASFYTDWQHPDPVLGTNMWETFLTKELPPLIDAKFNGNGRNAVMGVSMGAEAAMMLSFRHPELYSAIAAHSGCFSMGTDIGQAQARAVIATYDGEPDNMFGAQEDPEWLAHDVTLHADALRGKAIYLSVGSGIPGRYDVPGTPDIDLPSTIGFGGPLEAATNLCTRRLTDRLQSLGIPVTSHFRETGTHSWPYWADELALSWPTVAGALGVA</sequence>
<protein>
    <recommendedName>
        <fullName evidence="5">Mycolyltransferase</fullName>
    </recommendedName>
</protein>
<evidence type="ECO:0000313" key="4">
    <source>
        <dbReference type="Proteomes" id="UP001500603"/>
    </source>
</evidence>
<reference evidence="4" key="1">
    <citation type="journal article" date="2019" name="Int. J. Syst. Evol. Microbiol.">
        <title>The Global Catalogue of Microorganisms (GCM) 10K type strain sequencing project: providing services to taxonomists for standard genome sequencing and annotation.</title>
        <authorList>
            <consortium name="The Broad Institute Genomics Platform"/>
            <consortium name="The Broad Institute Genome Sequencing Center for Infectious Disease"/>
            <person name="Wu L."/>
            <person name="Ma J."/>
        </authorList>
    </citation>
    <scope>NUCLEOTIDE SEQUENCE [LARGE SCALE GENOMIC DNA]</scope>
    <source>
        <strain evidence="4">JCM 18298</strain>
    </source>
</reference>
<evidence type="ECO:0000256" key="1">
    <source>
        <dbReference type="SAM" id="MobiDB-lite"/>
    </source>
</evidence>